<feature type="domain" description="HTH marR-type" evidence="5">
    <location>
        <begin position="47"/>
        <end position="180"/>
    </location>
</feature>
<sequence>MTGSKEKDLAAAPGTSRAQKDATVAPGTGRAQKDAAVEPGDSPLHLDRFIPYRLSVLSNTISMLIASAYEREFGLSIPQWRIMAVLARYPDLSAVEVAERTAMDKVAVSRAVQGLLSSKRVLRAYDKGDRRRSILRLSAAGQAVYTRVSPMALRYEQELLSALSPADQRTLDRLLTRLMDQAQSMQASRDS</sequence>
<dbReference type="PANTHER" id="PTHR35790:SF4">
    <property type="entry name" value="HTH-TYPE TRANSCRIPTIONAL REGULATOR PCHR"/>
    <property type="match status" value="1"/>
</dbReference>
<dbReference type="EMBL" id="JAEVLS010000001">
    <property type="protein sequence ID" value="MBM0103166.1"/>
    <property type="molecule type" value="Genomic_DNA"/>
</dbReference>
<feature type="region of interest" description="Disordered" evidence="4">
    <location>
        <begin position="1"/>
        <end position="39"/>
    </location>
</feature>
<keyword evidence="1" id="KW-0805">Transcription regulation</keyword>
<evidence type="ECO:0000259" key="5">
    <source>
        <dbReference type="PROSITE" id="PS50995"/>
    </source>
</evidence>
<name>A0ABS1WQC1_9GAMM</name>
<dbReference type="Pfam" id="PF12802">
    <property type="entry name" value="MarR_2"/>
    <property type="match status" value="1"/>
</dbReference>
<dbReference type="InterPro" id="IPR036390">
    <property type="entry name" value="WH_DNA-bd_sf"/>
</dbReference>
<dbReference type="PANTHER" id="PTHR35790">
    <property type="entry name" value="HTH-TYPE TRANSCRIPTIONAL REGULATOR PCHR"/>
    <property type="match status" value="1"/>
</dbReference>
<organism evidence="6 7">
    <name type="scientific">Steroidobacter gossypii</name>
    <dbReference type="NCBI Taxonomy" id="2805490"/>
    <lineage>
        <taxon>Bacteria</taxon>
        <taxon>Pseudomonadati</taxon>
        <taxon>Pseudomonadota</taxon>
        <taxon>Gammaproteobacteria</taxon>
        <taxon>Steroidobacterales</taxon>
        <taxon>Steroidobacteraceae</taxon>
        <taxon>Steroidobacter</taxon>
    </lineage>
</organism>
<evidence type="ECO:0000313" key="6">
    <source>
        <dbReference type="EMBL" id="MBM0103166.1"/>
    </source>
</evidence>
<dbReference type="InterPro" id="IPR000835">
    <property type="entry name" value="HTH_MarR-typ"/>
</dbReference>
<keyword evidence="7" id="KW-1185">Reference proteome</keyword>
<dbReference type="InterPro" id="IPR036388">
    <property type="entry name" value="WH-like_DNA-bd_sf"/>
</dbReference>
<dbReference type="SUPFAM" id="SSF46785">
    <property type="entry name" value="Winged helix' DNA-binding domain"/>
    <property type="match status" value="1"/>
</dbReference>
<dbReference type="PRINTS" id="PR00598">
    <property type="entry name" value="HTHMARR"/>
</dbReference>
<dbReference type="SMART" id="SM00347">
    <property type="entry name" value="HTH_MARR"/>
    <property type="match status" value="1"/>
</dbReference>
<reference evidence="6 7" key="1">
    <citation type="journal article" date="2021" name="Int. J. Syst. Evol. Microbiol.">
        <title>Steroidobacter gossypii sp. nov., isolated from soil of cotton cropping field.</title>
        <authorList>
            <person name="Huang R."/>
            <person name="Yang S."/>
            <person name="Zhen C."/>
            <person name="Liu W."/>
        </authorList>
    </citation>
    <scope>NUCLEOTIDE SEQUENCE [LARGE SCALE GENOMIC DNA]</scope>
    <source>
        <strain evidence="6 7">S1-65</strain>
    </source>
</reference>
<comment type="caution">
    <text evidence="6">The sequence shown here is derived from an EMBL/GenBank/DDBJ whole genome shotgun (WGS) entry which is preliminary data.</text>
</comment>
<accession>A0ABS1WQC1</accession>
<evidence type="ECO:0000256" key="1">
    <source>
        <dbReference type="ARBA" id="ARBA00023015"/>
    </source>
</evidence>
<evidence type="ECO:0000313" key="7">
    <source>
        <dbReference type="Proteomes" id="UP000661077"/>
    </source>
</evidence>
<protein>
    <submittedName>
        <fullName evidence="6">Winged helix-turn-helix transcriptional regulator</fullName>
    </submittedName>
</protein>
<keyword evidence="3" id="KW-0804">Transcription</keyword>
<dbReference type="RefSeq" id="WP_203165152.1">
    <property type="nucleotide sequence ID" value="NZ_JAEVLS010000001.1"/>
</dbReference>
<evidence type="ECO:0000256" key="4">
    <source>
        <dbReference type="SAM" id="MobiDB-lite"/>
    </source>
</evidence>
<evidence type="ECO:0000256" key="2">
    <source>
        <dbReference type="ARBA" id="ARBA00023125"/>
    </source>
</evidence>
<dbReference type="PROSITE" id="PS50995">
    <property type="entry name" value="HTH_MARR_2"/>
    <property type="match status" value="1"/>
</dbReference>
<dbReference type="InterPro" id="IPR052067">
    <property type="entry name" value="Metal_resp_HTH_trans_reg"/>
</dbReference>
<keyword evidence="2" id="KW-0238">DNA-binding</keyword>
<evidence type="ECO:0000256" key="3">
    <source>
        <dbReference type="ARBA" id="ARBA00023163"/>
    </source>
</evidence>
<dbReference type="Proteomes" id="UP000661077">
    <property type="component" value="Unassembled WGS sequence"/>
</dbReference>
<gene>
    <name evidence="6" type="ORF">JM946_00335</name>
</gene>
<dbReference type="Gene3D" id="1.10.10.10">
    <property type="entry name" value="Winged helix-like DNA-binding domain superfamily/Winged helix DNA-binding domain"/>
    <property type="match status" value="1"/>
</dbReference>
<proteinExistence type="predicted"/>